<organism evidence="2 3">
    <name type="scientific">Prolemur simus</name>
    <name type="common">Greater bamboo lemur</name>
    <name type="synonym">Hapalemur simus</name>
    <dbReference type="NCBI Taxonomy" id="1328070"/>
    <lineage>
        <taxon>Eukaryota</taxon>
        <taxon>Metazoa</taxon>
        <taxon>Chordata</taxon>
        <taxon>Craniata</taxon>
        <taxon>Vertebrata</taxon>
        <taxon>Euteleostomi</taxon>
        <taxon>Mammalia</taxon>
        <taxon>Eutheria</taxon>
        <taxon>Euarchontoglires</taxon>
        <taxon>Primates</taxon>
        <taxon>Strepsirrhini</taxon>
        <taxon>Lemuriformes</taxon>
        <taxon>Lemuridae</taxon>
        <taxon>Prolemur</taxon>
    </lineage>
</organism>
<feature type="region of interest" description="Disordered" evidence="1">
    <location>
        <begin position="233"/>
        <end position="255"/>
    </location>
</feature>
<reference evidence="2" key="2">
    <citation type="submission" date="2025-09" db="UniProtKB">
        <authorList>
            <consortium name="Ensembl"/>
        </authorList>
    </citation>
    <scope>IDENTIFICATION</scope>
</reference>
<evidence type="ECO:0000256" key="1">
    <source>
        <dbReference type="SAM" id="MobiDB-lite"/>
    </source>
</evidence>
<sequence>MDSAEAMPEEAKCPIVEITKQNFFQEAKTLIAQHYKKTNENKIPGPSINVFRNKHQKPKSVKYIPLEIKKKETLDVVQQHGAALKSICFPKELSKGGHFVEPSRRTSFKEPHLFSINEKYDRIEQIIKEKVKLGKIMTNIESVSKKMEKEKQQHSGKFRNRMLESLHTTPVQLRWPIRPVTPSVGFHKEFDKAIYDWRGAVLTGSSRLAHDSCSLSGSSSIFWEYSKTLIKTEQQPIKPKPEPKPRDKSIINKGDKLDNKVKRIGPHIEIFQVFQERTKFMITKKISRLITLMQAHVRGFLERKRLQRIMTKALHHGPNLRAVMNMYRRIIHRVRYRLGLWRTRQIINLSELEEWMDRKKFYETMFAKREDWQGIERGELLKFFNECGHFPTQKQLDDIWDLVHQDGQEKYSELIKKFHAIEMLFTLYPPQGAQVHNNTQLKSTWLRPVVNGQEGYKYIVNGHPFLKRANIRVVGKLVASSIRERKMRQYYKSEIDQ</sequence>
<gene>
    <name evidence="2" type="primary">IQCM</name>
</gene>
<protein>
    <submittedName>
        <fullName evidence="2">IQ motif containing M</fullName>
    </submittedName>
</protein>
<dbReference type="SMART" id="SM00015">
    <property type="entry name" value="IQ"/>
    <property type="match status" value="1"/>
</dbReference>
<proteinExistence type="predicted"/>
<dbReference type="GeneTree" id="ENSGT00390000010038"/>
<keyword evidence="3" id="KW-1185">Reference proteome</keyword>
<name>A0A8C9DS62_PROSS</name>
<evidence type="ECO:0000313" key="3">
    <source>
        <dbReference type="Proteomes" id="UP000694414"/>
    </source>
</evidence>
<reference evidence="2" key="1">
    <citation type="submission" date="2025-08" db="UniProtKB">
        <authorList>
            <consortium name="Ensembl"/>
        </authorList>
    </citation>
    <scope>IDENTIFICATION</scope>
</reference>
<dbReference type="PROSITE" id="PS50096">
    <property type="entry name" value="IQ"/>
    <property type="match status" value="1"/>
</dbReference>
<evidence type="ECO:0000313" key="2">
    <source>
        <dbReference type="Ensembl" id="ENSPSMP00000029621.1"/>
    </source>
</evidence>
<dbReference type="PANTHER" id="PTHR35978">
    <property type="entry name" value="IQ DOMAIN-CONTAINING PROTEIN M"/>
    <property type="match status" value="1"/>
</dbReference>
<dbReference type="Ensembl" id="ENSPSMT00000034187.1">
    <property type="protein sequence ID" value="ENSPSMP00000029621.1"/>
    <property type="gene ID" value="ENSPSMG00000020578.1"/>
</dbReference>
<feature type="compositionally biased region" description="Basic and acidic residues" evidence="1">
    <location>
        <begin position="239"/>
        <end position="255"/>
    </location>
</feature>
<dbReference type="InterPro" id="IPR000048">
    <property type="entry name" value="IQ_motif_EF-hand-BS"/>
</dbReference>
<accession>A0A8C9DS62</accession>
<dbReference type="Proteomes" id="UP000694414">
    <property type="component" value="Unplaced"/>
</dbReference>
<dbReference type="AlphaFoldDB" id="A0A8C9DS62"/>
<dbReference type="PANTHER" id="PTHR35978:SF1">
    <property type="entry name" value="IQ DOMAIN-CONTAINING PROTEIN M"/>
    <property type="match status" value="1"/>
</dbReference>